<comment type="caution">
    <text evidence="1">The sequence shown here is derived from an EMBL/GenBank/DDBJ whole genome shotgun (WGS) entry which is preliminary data.</text>
</comment>
<accession>A0A8J2NMB0</accession>
<organism evidence="1 2">
    <name type="scientific">Allacma fusca</name>
    <dbReference type="NCBI Taxonomy" id="39272"/>
    <lineage>
        <taxon>Eukaryota</taxon>
        <taxon>Metazoa</taxon>
        <taxon>Ecdysozoa</taxon>
        <taxon>Arthropoda</taxon>
        <taxon>Hexapoda</taxon>
        <taxon>Collembola</taxon>
        <taxon>Symphypleona</taxon>
        <taxon>Sminthuridae</taxon>
        <taxon>Allacma</taxon>
    </lineage>
</organism>
<dbReference type="AlphaFoldDB" id="A0A8J2NMB0"/>
<protein>
    <submittedName>
        <fullName evidence="1">Uncharacterized protein</fullName>
    </submittedName>
</protein>
<proteinExistence type="predicted"/>
<keyword evidence="2" id="KW-1185">Reference proteome</keyword>
<reference evidence="1" key="1">
    <citation type="submission" date="2021-06" db="EMBL/GenBank/DDBJ databases">
        <authorList>
            <person name="Hodson N. C."/>
            <person name="Mongue J. A."/>
            <person name="Jaron S. K."/>
        </authorList>
    </citation>
    <scope>NUCLEOTIDE SEQUENCE</scope>
</reference>
<name>A0A8J2NMB0_9HEXA</name>
<evidence type="ECO:0000313" key="1">
    <source>
        <dbReference type="EMBL" id="CAG7718336.1"/>
    </source>
</evidence>
<gene>
    <name evidence="1" type="ORF">AFUS01_LOCUS7732</name>
</gene>
<evidence type="ECO:0000313" key="2">
    <source>
        <dbReference type="Proteomes" id="UP000708208"/>
    </source>
</evidence>
<dbReference type="EMBL" id="CAJVCH010052705">
    <property type="protein sequence ID" value="CAG7718336.1"/>
    <property type="molecule type" value="Genomic_DNA"/>
</dbReference>
<dbReference type="Proteomes" id="UP000708208">
    <property type="component" value="Unassembled WGS sequence"/>
</dbReference>
<sequence>MPGITPRFEEAERRIRTRLDLCVVVKQENWGSSSLWIFKENFMGGNNFEEDFYTGVGSCSRCVLIISQRVEAV</sequence>